<dbReference type="SUPFAM" id="SSF51556">
    <property type="entry name" value="Metallo-dependent hydrolases"/>
    <property type="match status" value="1"/>
</dbReference>
<dbReference type="GeneID" id="100125606"/>
<dbReference type="GO" id="GO:0046872">
    <property type="term" value="F:metal ion binding"/>
    <property type="evidence" value="ECO:0007669"/>
    <property type="project" value="UniProtKB-KW"/>
</dbReference>
<evidence type="ECO:0000256" key="7">
    <source>
        <dbReference type="ARBA" id="ARBA00022723"/>
    </source>
</evidence>
<evidence type="ECO:0000259" key="12">
    <source>
        <dbReference type="Pfam" id="PF00962"/>
    </source>
</evidence>
<gene>
    <name evidence="14" type="primary">ADGF</name>
    <name evidence="15" type="synonym">100125606</name>
</gene>
<feature type="domain" description="Adenosine/AMP deaminase N-terminal" evidence="13">
    <location>
        <begin position="21"/>
        <end position="97"/>
    </location>
</feature>
<dbReference type="CTD" id="100125606"/>
<keyword evidence="6" id="KW-0964">Secreted</keyword>
<dbReference type="Pfam" id="PF08451">
    <property type="entry name" value="A_deaminase_N"/>
    <property type="match status" value="1"/>
</dbReference>
<dbReference type="InterPro" id="IPR006331">
    <property type="entry name" value="ADGF"/>
</dbReference>
<dbReference type="AlphaFoldDB" id="A7BEX8"/>
<dbReference type="GO" id="GO:0005615">
    <property type="term" value="C:extracellular space"/>
    <property type="evidence" value="ECO:0007669"/>
    <property type="project" value="InterPro"/>
</dbReference>
<comment type="subcellular location">
    <subcellularLocation>
        <location evidence="2">Secreted</location>
    </subcellularLocation>
</comment>
<reference evidence="14" key="1">
    <citation type="submission" date="2004-07" db="EMBL/GenBank/DDBJ databases">
        <title>cDNA sequence of Bombyx ADGF.</title>
        <authorList>
            <person name="Fujiwara Y."/>
        </authorList>
    </citation>
    <scope>NUCLEOTIDE SEQUENCE</scope>
    <source>
        <strain evidence="14">Kinshu X Showa</strain>
    </source>
</reference>
<feature type="signal peptide" evidence="11">
    <location>
        <begin position="1"/>
        <end position="16"/>
    </location>
</feature>
<evidence type="ECO:0000256" key="1">
    <source>
        <dbReference type="ARBA" id="ARBA00001947"/>
    </source>
</evidence>
<dbReference type="EnsemblMetazoa" id="NM_001105228.1">
    <property type="protein sequence ID" value="NP_001098698.1"/>
    <property type="gene ID" value="GeneID_100125606"/>
</dbReference>
<dbReference type="FunFam" id="3.20.20.140:FF:000017">
    <property type="entry name" value="Adenosine deaminase 2"/>
    <property type="match status" value="1"/>
</dbReference>
<keyword evidence="7" id="KW-0479">Metal-binding</keyword>
<dbReference type="Gene3D" id="3.20.20.140">
    <property type="entry name" value="Metal-dependent hydrolases"/>
    <property type="match status" value="1"/>
</dbReference>
<dbReference type="PANTHER" id="PTHR11409">
    <property type="entry name" value="ADENOSINE DEAMINASE"/>
    <property type="match status" value="1"/>
</dbReference>
<evidence type="ECO:0000256" key="9">
    <source>
        <dbReference type="ARBA" id="ARBA00022801"/>
    </source>
</evidence>
<keyword evidence="8 11" id="KW-0732">Signal</keyword>
<evidence type="ECO:0000313" key="16">
    <source>
        <dbReference type="Proteomes" id="UP000005204"/>
    </source>
</evidence>
<reference evidence="16" key="2">
    <citation type="journal article" date="2008" name="Insect Biochem. Mol. Biol.">
        <title>The genome of a lepidopteran model insect, the silkworm Bombyx mori.</title>
        <authorList>
            <consortium name="International Silkworm Genome Consortium"/>
        </authorList>
    </citation>
    <scope>NUCLEOTIDE SEQUENCE [LARGE SCALE GENOMIC DNA]</scope>
    <source>
        <strain evidence="16">p50T</strain>
    </source>
</reference>
<accession>A7BEX8</accession>
<dbReference type="NCBIfam" id="TIGR01431">
    <property type="entry name" value="adm_rel"/>
    <property type="match status" value="1"/>
</dbReference>
<sequence>MFKIILFASFVVCIVADPPDINEYHRRRNTLSRNELRLTVGGNMTLSDKESEVNNCIMQLKFQEIDYAFDHPRYYNFSQHYFKYKDTMRKRRLYQILKVMPKGALLHVHDMSLLGPDYLMNITYMQDLYVCLYKETVGFRFSSKTPNAPCKGKWQDISKVRSSVENVTKFDEELRKHFTLVVDDPDTVYGCITDTWTKFMDYFLTVDPLLTYRPVWEKYFYDALMKFREDNVLYVEFRSVLPSLYELDGTAFDPVVTAKAYRKVIRKFVKDYPDFIGAKLIYAPSRRVNRSVLSTYLQIAKDVKNDMPDIFAGFDLVGQEDLGEPLIEFAPQLLEASESLDYFFHAGETDWLGTLTDENLMDAILLGAKRIGHAYALAKHPLLLEEVIKNDIGLEINIISNAVLSLVRDVRNHPLSTFLSKGLPVVISSDDPGAWEAEPLTDDFYVAFVGAASRLADLRLLKQLALNSFTYSSLEDRQKIEALRRFKRNWDSFINNFKCPL</sequence>
<dbReference type="InterPro" id="IPR013659">
    <property type="entry name" value="A_deaminase_N"/>
</dbReference>
<evidence type="ECO:0000313" key="14">
    <source>
        <dbReference type="EMBL" id="BAF73622.1"/>
    </source>
</evidence>
<evidence type="ECO:0000259" key="13">
    <source>
        <dbReference type="Pfam" id="PF08451"/>
    </source>
</evidence>
<dbReference type="EC" id="3.5.4.4" evidence="4"/>
<comment type="catalytic activity">
    <reaction evidence="10">
        <text>adenosine + H2O + H(+) = inosine + NH4(+)</text>
        <dbReference type="Rhea" id="RHEA:24408"/>
        <dbReference type="ChEBI" id="CHEBI:15377"/>
        <dbReference type="ChEBI" id="CHEBI:15378"/>
        <dbReference type="ChEBI" id="CHEBI:16335"/>
        <dbReference type="ChEBI" id="CHEBI:17596"/>
        <dbReference type="ChEBI" id="CHEBI:28938"/>
        <dbReference type="EC" id="3.5.4.4"/>
    </reaction>
</comment>
<evidence type="ECO:0000256" key="8">
    <source>
        <dbReference type="ARBA" id="ARBA00022729"/>
    </source>
</evidence>
<reference evidence="15" key="3">
    <citation type="submission" date="2022-06" db="UniProtKB">
        <authorList>
            <consortium name="EnsemblMetazoa"/>
        </authorList>
    </citation>
    <scope>IDENTIFICATION</scope>
    <source>
        <strain evidence="15">p50T (Dazao)</strain>
    </source>
</reference>
<proteinExistence type="evidence at transcript level"/>
<name>A7BEX8_BOMMO</name>
<evidence type="ECO:0000256" key="10">
    <source>
        <dbReference type="ARBA" id="ARBA00047764"/>
    </source>
</evidence>
<evidence type="ECO:0000313" key="15">
    <source>
        <dbReference type="EnsemblMetazoa" id="NP_001098698.1"/>
    </source>
</evidence>
<dbReference type="InterPro" id="IPR006330">
    <property type="entry name" value="Ado/ade_deaminase"/>
</dbReference>
<organism evidence="14">
    <name type="scientific">Bombyx mori</name>
    <name type="common">Silk moth</name>
    <dbReference type="NCBI Taxonomy" id="7091"/>
    <lineage>
        <taxon>Eukaryota</taxon>
        <taxon>Metazoa</taxon>
        <taxon>Ecdysozoa</taxon>
        <taxon>Arthropoda</taxon>
        <taxon>Hexapoda</taxon>
        <taxon>Insecta</taxon>
        <taxon>Pterygota</taxon>
        <taxon>Neoptera</taxon>
        <taxon>Endopterygota</taxon>
        <taxon>Lepidoptera</taxon>
        <taxon>Glossata</taxon>
        <taxon>Ditrysia</taxon>
        <taxon>Bombycoidea</taxon>
        <taxon>Bombycidae</taxon>
        <taxon>Bombycinae</taxon>
        <taxon>Bombyx</taxon>
    </lineage>
</organism>
<comment type="similarity">
    <text evidence="3">Belongs to the metallo-dependent hydrolases superfamily. Adenosine and AMP deaminases family. ADGF subfamily.</text>
</comment>
<evidence type="ECO:0000256" key="5">
    <source>
        <dbReference type="ARBA" id="ARBA00018099"/>
    </source>
</evidence>
<dbReference type="KEGG" id="bmor:100125606"/>
<comment type="cofactor">
    <cofactor evidence="1">
        <name>Zn(2+)</name>
        <dbReference type="ChEBI" id="CHEBI:29105"/>
    </cofactor>
</comment>
<evidence type="ECO:0000256" key="3">
    <source>
        <dbReference type="ARBA" id="ARBA00006083"/>
    </source>
</evidence>
<evidence type="ECO:0000256" key="11">
    <source>
        <dbReference type="SAM" id="SignalP"/>
    </source>
</evidence>
<keyword evidence="9" id="KW-0378">Hydrolase</keyword>
<dbReference type="Pfam" id="PF00962">
    <property type="entry name" value="A_deaminase"/>
    <property type="match status" value="1"/>
</dbReference>
<evidence type="ECO:0000256" key="4">
    <source>
        <dbReference type="ARBA" id="ARBA00012784"/>
    </source>
</evidence>
<evidence type="ECO:0000256" key="2">
    <source>
        <dbReference type="ARBA" id="ARBA00004613"/>
    </source>
</evidence>
<dbReference type="GO" id="GO:0006154">
    <property type="term" value="P:adenosine catabolic process"/>
    <property type="evidence" value="ECO:0007669"/>
    <property type="project" value="InterPro"/>
</dbReference>
<dbReference type="InterPro" id="IPR001365">
    <property type="entry name" value="A_deaminase_dom"/>
</dbReference>
<dbReference type="EMBL" id="AB183871">
    <property type="protein sequence ID" value="BAF73622.1"/>
    <property type="molecule type" value="mRNA"/>
</dbReference>
<dbReference type="InterPro" id="IPR032466">
    <property type="entry name" value="Metal_Hydrolase"/>
</dbReference>
<dbReference type="Proteomes" id="UP000005204">
    <property type="component" value="Unassembled WGS sequence"/>
</dbReference>
<keyword evidence="16" id="KW-1185">Reference proteome</keyword>
<feature type="domain" description="Adenosine deaminase" evidence="12">
    <location>
        <begin position="195"/>
        <end position="481"/>
    </location>
</feature>
<protein>
    <recommendedName>
        <fullName evidence="5">Adenosine deaminase</fullName>
        <ecNumber evidence="4">3.5.4.4</ecNumber>
    </recommendedName>
</protein>
<dbReference type="GO" id="GO:0046103">
    <property type="term" value="P:inosine biosynthetic process"/>
    <property type="evidence" value="ECO:0007669"/>
    <property type="project" value="TreeGrafter"/>
</dbReference>
<dbReference type="PANTHER" id="PTHR11409:SF39">
    <property type="entry name" value="ADENOSINE DEAMINASE 2"/>
    <property type="match status" value="1"/>
</dbReference>
<dbReference type="RefSeq" id="NP_001098698.1">
    <property type="nucleotide sequence ID" value="NM_001105228.1"/>
</dbReference>
<dbReference type="HOGENOM" id="CLU_022829_3_0_1"/>
<dbReference type="GO" id="GO:0004000">
    <property type="term" value="F:adenosine deaminase activity"/>
    <property type="evidence" value="ECO:0007669"/>
    <property type="project" value="InterPro"/>
</dbReference>
<evidence type="ECO:0000256" key="6">
    <source>
        <dbReference type="ARBA" id="ARBA00022525"/>
    </source>
</evidence>
<feature type="chain" id="PRO_5002705320" description="Adenosine deaminase" evidence="11">
    <location>
        <begin position="17"/>
        <end position="501"/>
    </location>
</feature>